<keyword evidence="7" id="KW-0503">Monooxygenase</keyword>
<evidence type="ECO:0000256" key="3">
    <source>
        <dbReference type="ARBA" id="ARBA00022617"/>
    </source>
</evidence>
<keyword evidence="8" id="KW-0472">Membrane</keyword>
<evidence type="ECO:0000256" key="6">
    <source>
        <dbReference type="ARBA" id="ARBA00023004"/>
    </source>
</evidence>
<feature type="transmembrane region" description="Helical" evidence="8">
    <location>
        <begin position="6"/>
        <end position="29"/>
    </location>
</feature>
<evidence type="ECO:0000256" key="5">
    <source>
        <dbReference type="ARBA" id="ARBA00023002"/>
    </source>
</evidence>
<dbReference type="InterPro" id="IPR036396">
    <property type="entry name" value="Cyt_P450_sf"/>
</dbReference>
<protein>
    <submittedName>
        <fullName evidence="9">Cytochrome P450</fullName>
    </submittedName>
</protein>
<evidence type="ECO:0000313" key="9">
    <source>
        <dbReference type="EMBL" id="PWA72387.1"/>
    </source>
</evidence>
<dbReference type="Proteomes" id="UP000245207">
    <property type="component" value="Unassembled WGS sequence"/>
</dbReference>
<evidence type="ECO:0000256" key="7">
    <source>
        <dbReference type="ARBA" id="ARBA00023033"/>
    </source>
</evidence>
<keyword evidence="5" id="KW-0560">Oxidoreductase</keyword>
<dbReference type="AlphaFoldDB" id="A0A2U1NFU6"/>
<accession>A0A2U1NFU6</accession>
<keyword evidence="8" id="KW-1133">Transmembrane helix</keyword>
<comment type="cofactor">
    <cofactor evidence="1">
        <name>heme</name>
        <dbReference type="ChEBI" id="CHEBI:30413"/>
    </cofactor>
</comment>
<gene>
    <name evidence="9" type="ORF">CTI12_AA270250</name>
</gene>
<keyword evidence="6" id="KW-0408">Iron</keyword>
<dbReference type="OrthoDB" id="2789670at2759"/>
<keyword evidence="4" id="KW-0479">Metal-binding</keyword>
<dbReference type="EMBL" id="PKPP01002912">
    <property type="protein sequence ID" value="PWA72387.1"/>
    <property type="molecule type" value="Genomic_DNA"/>
</dbReference>
<dbReference type="GO" id="GO:0004497">
    <property type="term" value="F:monooxygenase activity"/>
    <property type="evidence" value="ECO:0007669"/>
    <property type="project" value="UniProtKB-KW"/>
</dbReference>
<name>A0A2U1NFU6_ARTAN</name>
<dbReference type="SMR" id="A0A2U1NFU6"/>
<dbReference type="GO" id="GO:0005506">
    <property type="term" value="F:iron ion binding"/>
    <property type="evidence" value="ECO:0007669"/>
    <property type="project" value="InterPro"/>
</dbReference>
<dbReference type="STRING" id="35608.A0A2U1NFU6"/>
<dbReference type="PANTHER" id="PTHR47944:SF5">
    <property type="entry name" value="CYTOCHROME P450 71A1-LIKE"/>
    <property type="match status" value="1"/>
</dbReference>
<keyword evidence="3" id="KW-0349">Heme</keyword>
<dbReference type="PANTHER" id="PTHR47944">
    <property type="entry name" value="CYTOCHROME P450 98A9"/>
    <property type="match status" value="1"/>
</dbReference>
<evidence type="ECO:0000256" key="4">
    <source>
        <dbReference type="ARBA" id="ARBA00022723"/>
    </source>
</evidence>
<reference evidence="9 10" key="1">
    <citation type="journal article" date="2018" name="Mol. Plant">
        <title>The genome of Artemisia annua provides insight into the evolution of Asteraceae family and artemisinin biosynthesis.</title>
        <authorList>
            <person name="Shen Q."/>
            <person name="Zhang L."/>
            <person name="Liao Z."/>
            <person name="Wang S."/>
            <person name="Yan T."/>
            <person name="Shi P."/>
            <person name="Liu M."/>
            <person name="Fu X."/>
            <person name="Pan Q."/>
            <person name="Wang Y."/>
            <person name="Lv Z."/>
            <person name="Lu X."/>
            <person name="Zhang F."/>
            <person name="Jiang W."/>
            <person name="Ma Y."/>
            <person name="Chen M."/>
            <person name="Hao X."/>
            <person name="Li L."/>
            <person name="Tang Y."/>
            <person name="Lv G."/>
            <person name="Zhou Y."/>
            <person name="Sun X."/>
            <person name="Brodelius P.E."/>
            <person name="Rose J.K.C."/>
            <person name="Tang K."/>
        </authorList>
    </citation>
    <scope>NUCLEOTIDE SEQUENCE [LARGE SCALE GENOMIC DNA]</scope>
    <source>
        <strain evidence="10">cv. Huhao1</strain>
        <tissue evidence="9">Leaf</tissue>
    </source>
</reference>
<dbReference type="SUPFAM" id="SSF48264">
    <property type="entry name" value="Cytochrome P450"/>
    <property type="match status" value="1"/>
</dbReference>
<comment type="caution">
    <text evidence="9">The sequence shown here is derived from an EMBL/GenBank/DDBJ whole genome shotgun (WGS) entry which is preliminary data.</text>
</comment>
<keyword evidence="8" id="KW-0812">Transmembrane</keyword>
<evidence type="ECO:0000313" key="10">
    <source>
        <dbReference type="Proteomes" id="UP000245207"/>
    </source>
</evidence>
<comment type="similarity">
    <text evidence="2">Belongs to the cytochrome P450 family.</text>
</comment>
<dbReference type="GO" id="GO:0016705">
    <property type="term" value="F:oxidoreductase activity, acting on paired donors, with incorporation or reduction of molecular oxygen"/>
    <property type="evidence" value="ECO:0007669"/>
    <property type="project" value="InterPro"/>
</dbReference>
<proteinExistence type="inferred from homology"/>
<evidence type="ECO:0000256" key="1">
    <source>
        <dbReference type="ARBA" id="ARBA00001971"/>
    </source>
</evidence>
<evidence type="ECO:0000256" key="8">
    <source>
        <dbReference type="SAM" id="Phobius"/>
    </source>
</evidence>
<keyword evidence="10" id="KW-1185">Reference proteome</keyword>
<dbReference type="GO" id="GO:0020037">
    <property type="term" value="F:heme binding"/>
    <property type="evidence" value="ECO:0007669"/>
    <property type="project" value="InterPro"/>
</dbReference>
<organism evidence="9 10">
    <name type="scientific">Artemisia annua</name>
    <name type="common">Sweet wormwood</name>
    <dbReference type="NCBI Taxonomy" id="35608"/>
    <lineage>
        <taxon>Eukaryota</taxon>
        <taxon>Viridiplantae</taxon>
        <taxon>Streptophyta</taxon>
        <taxon>Embryophyta</taxon>
        <taxon>Tracheophyta</taxon>
        <taxon>Spermatophyta</taxon>
        <taxon>Magnoliopsida</taxon>
        <taxon>eudicotyledons</taxon>
        <taxon>Gunneridae</taxon>
        <taxon>Pentapetalae</taxon>
        <taxon>asterids</taxon>
        <taxon>campanulids</taxon>
        <taxon>Asterales</taxon>
        <taxon>Asteraceae</taxon>
        <taxon>Asteroideae</taxon>
        <taxon>Anthemideae</taxon>
        <taxon>Artemisiinae</taxon>
        <taxon>Artemisia</taxon>
    </lineage>
</organism>
<evidence type="ECO:0000256" key="2">
    <source>
        <dbReference type="ARBA" id="ARBA00010617"/>
    </source>
</evidence>
<sequence length="150" mass="16985">MSKFIFYDIIVFILMNHSLFVIASLFINGNDALNRKRMKALCKRLNRFHEHVLDDHRARIKAEGDGFVAKDMVDTLLKLADDPNLEVKLDSDVVKGLTQVFRTSDRGWAVKTRDFIPSENNNQGQLLVLLVNPVGMSNANGVVAQGFHSW</sequence>